<dbReference type="EMBL" id="CP116805">
    <property type="protein sequence ID" value="WCL53532.1"/>
    <property type="molecule type" value="Genomic_DNA"/>
</dbReference>
<gene>
    <name evidence="1" type="ORF">PH603_13415</name>
</gene>
<accession>A0AAE9XM89</accession>
<dbReference type="KEGG" id="gso:PH603_13415"/>
<name>A0AAE9XM89_9PROT</name>
<organism evidence="1 2">
    <name type="scientific">Gimibacter soli</name>
    <dbReference type="NCBI Taxonomy" id="3024400"/>
    <lineage>
        <taxon>Bacteria</taxon>
        <taxon>Pseudomonadati</taxon>
        <taxon>Pseudomonadota</taxon>
        <taxon>Alphaproteobacteria</taxon>
        <taxon>Kordiimonadales</taxon>
        <taxon>Temperatibacteraceae</taxon>
        <taxon>Gimibacter</taxon>
    </lineage>
</organism>
<proteinExistence type="predicted"/>
<dbReference type="AlphaFoldDB" id="A0AAE9XM89"/>
<protein>
    <submittedName>
        <fullName evidence="1">Uncharacterized protein</fullName>
    </submittedName>
</protein>
<dbReference type="RefSeq" id="WP_289503044.1">
    <property type="nucleotide sequence ID" value="NZ_CP116805.1"/>
</dbReference>
<evidence type="ECO:0000313" key="1">
    <source>
        <dbReference type="EMBL" id="WCL53532.1"/>
    </source>
</evidence>
<sequence length="241" mass="25272">MPNPVSRQQDLPLRRTPLMLRLGAWGLLFGVSLWGLGRAMADDAAPDEQAEDAAPLVVPVYPRGAERPQAPASADGMPALGIEDTYIVLEDGAVVSLADWVLASVRRGTPGAGMTDYENRFFLGQVARAMVGEDQKMVSRARTLPATPGDALGPAYKGMSWADLAAAFGHTPYTKPASGGAYTGGIVSTAGNAFITPGAEALASLVANPLEELAGRQIDEWREKGLANRKIEAAKAAKTGD</sequence>
<keyword evidence="2" id="KW-1185">Reference proteome</keyword>
<dbReference type="Proteomes" id="UP001217500">
    <property type="component" value="Chromosome"/>
</dbReference>
<evidence type="ECO:0000313" key="2">
    <source>
        <dbReference type="Proteomes" id="UP001217500"/>
    </source>
</evidence>
<reference evidence="1" key="1">
    <citation type="submission" date="2023-01" db="EMBL/GenBank/DDBJ databases">
        <title>The genome sequence of Kordiimonadaceae bacterium 6D33.</title>
        <authorList>
            <person name="Liu Y."/>
        </authorList>
    </citation>
    <scope>NUCLEOTIDE SEQUENCE</scope>
    <source>
        <strain evidence="1">6D33</strain>
    </source>
</reference>